<dbReference type="Pfam" id="PF00018">
    <property type="entry name" value="SH3_1"/>
    <property type="match status" value="1"/>
</dbReference>
<feature type="region of interest" description="Disordered" evidence="8">
    <location>
        <begin position="142"/>
        <end position="174"/>
    </location>
</feature>
<dbReference type="InterPro" id="IPR001452">
    <property type="entry name" value="SH3_domain"/>
</dbReference>
<dbReference type="GO" id="GO:0035091">
    <property type="term" value="F:phosphatidylinositol binding"/>
    <property type="evidence" value="ECO:0007669"/>
    <property type="project" value="InterPro"/>
</dbReference>
<comment type="subcellular location">
    <subcellularLocation>
        <location evidence="1">Endosome</location>
    </subcellularLocation>
</comment>
<feature type="compositionally biased region" description="Low complexity" evidence="8">
    <location>
        <begin position="151"/>
        <end position="162"/>
    </location>
</feature>
<dbReference type="InterPro" id="IPR002014">
    <property type="entry name" value="VHS_dom"/>
</dbReference>
<dbReference type="Gene3D" id="2.30.30.40">
    <property type="entry name" value="SH3 Domains"/>
    <property type="match status" value="1"/>
</dbReference>
<evidence type="ECO:0000256" key="8">
    <source>
        <dbReference type="SAM" id="MobiDB-lite"/>
    </source>
</evidence>
<dbReference type="SMART" id="SM00288">
    <property type="entry name" value="VHS"/>
    <property type="match status" value="1"/>
</dbReference>
<dbReference type="Gene3D" id="1.20.5.1940">
    <property type="match status" value="1"/>
</dbReference>
<evidence type="ECO:0000313" key="12">
    <source>
        <dbReference type="Proteomes" id="UP001152320"/>
    </source>
</evidence>
<dbReference type="PANTHER" id="PTHR45929:SF3">
    <property type="entry name" value="JAK PATHWAY SIGNAL TRANSDUCTION ADAPTOR MOLECULE"/>
    <property type="match status" value="1"/>
</dbReference>
<keyword evidence="12" id="KW-1185">Reference proteome</keyword>
<evidence type="ECO:0000256" key="6">
    <source>
        <dbReference type="ARBA" id="ARBA00022927"/>
    </source>
</evidence>
<feature type="compositionally biased region" description="Low complexity" evidence="8">
    <location>
        <begin position="485"/>
        <end position="497"/>
    </location>
</feature>
<evidence type="ECO:0000256" key="5">
    <source>
        <dbReference type="ARBA" id="ARBA00022753"/>
    </source>
</evidence>
<dbReference type="SMART" id="SM00326">
    <property type="entry name" value="SH3"/>
    <property type="match status" value="1"/>
</dbReference>
<dbReference type="Pfam" id="PF00790">
    <property type="entry name" value="VHS"/>
    <property type="match status" value="1"/>
</dbReference>
<evidence type="ECO:0000256" key="1">
    <source>
        <dbReference type="ARBA" id="ARBA00004177"/>
    </source>
</evidence>
<dbReference type="CDD" id="cd03568">
    <property type="entry name" value="VHS_STAM"/>
    <property type="match status" value="1"/>
</dbReference>
<feature type="domain" description="SH3" evidence="9">
    <location>
        <begin position="215"/>
        <end position="274"/>
    </location>
</feature>
<feature type="region of interest" description="Disordered" evidence="8">
    <location>
        <begin position="478"/>
        <end position="564"/>
    </location>
</feature>
<comment type="similarity">
    <text evidence="2">Belongs to the STAM family.</text>
</comment>
<evidence type="ECO:0000256" key="7">
    <source>
        <dbReference type="PROSITE-ProRule" id="PRU00192"/>
    </source>
</evidence>
<dbReference type="InterPro" id="IPR003903">
    <property type="entry name" value="UIM_dom"/>
</dbReference>
<dbReference type="CDD" id="cd11820">
    <property type="entry name" value="SH3_STAM"/>
    <property type="match status" value="1"/>
</dbReference>
<evidence type="ECO:0000259" key="10">
    <source>
        <dbReference type="PROSITE" id="PS50179"/>
    </source>
</evidence>
<evidence type="ECO:0000259" key="9">
    <source>
        <dbReference type="PROSITE" id="PS50002"/>
    </source>
</evidence>
<protein>
    <submittedName>
        <fullName evidence="11">Signal transducing adapter molecule 1</fullName>
    </submittedName>
</protein>
<gene>
    <name evidence="11" type="ORF">HOLleu_40114</name>
</gene>
<dbReference type="CDD" id="cd21388">
    <property type="entry name" value="GAT_STAM"/>
    <property type="match status" value="1"/>
</dbReference>
<dbReference type="SUPFAM" id="SSF48464">
    <property type="entry name" value="ENTH/VHS domain"/>
    <property type="match status" value="1"/>
</dbReference>
<dbReference type="PANTHER" id="PTHR45929">
    <property type="entry name" value="JAK PATHWAY SIGNAL TRANSDUCTION ADAPTOR MOLECULE"/>
    <property type="match status" value="1"/>
</dbReference>
<dbReference type="PROSITE" id="PS50002">
    <property type="entry name" value="SH3"/>
    <property type="match status" value="1"/>
</dbReference>
<dbReference type="GO" id="GO:0043328">
    <property type="term" value="P:protein transport to vacuole involved in ubiquitin-dependent protein catabolic process via the multivesicular body sorting pathway"/>
    <property type="evidence" value="ECO:0007669"/>
    <property type="project" value="TreeGrafter"/>
</dbReference>
<keyword evidence="5" id="KW-0967">Endosome</keyword>
<proteinExistence type="inferred from homology"/>
<keyword evidence="6" id="KW-0653">Protein transport</keyword>
<organism evidence="11 12">
    <name type="scientific">Holothuria leucospilota</name>
    <name type="common">Black long sea cucumber</name>
    <name type="synonym">Mertensiothuria leucospilota</name>
    <dbReference type="NCBI Taxonomy" id="206669"/>
    <lineage>
        <taxon>Eukaryota</taxon>
        <taxon>Metazoa</taxon>
        <taxon>Echinodermata</taxon>
        <taxon>Eleutherozoa</taxon>
        <taxon>Echinozoa</taxon>
        <taxon>Holothuroidea</taxon>
        <taxon>Aspidochirotacea</taxon>
        <taxon>Aspidochirotida</taxon>
        <taxon>Holothuriidae</taxon>
        <taxon>Holothuria</taxon>
    </lineage>
</organism>
<dbReference type="Proteomes" id="UP001152320">
    <property type="component" value="Chromosome 22"/>
</dbReference>
<reference evidence="11" key="1">
    <citation type="submission" date="2021-10" db="EMBL/GenBank/DDBJ databases">
        <title>Tropical sea cucumber genome reveals ecological adaptation and Cuvierian tubules defense mechanism.</title>
        <authorList>
            <person name="Chen T."/>
        </authorList>
    </citation>
    <scope>NUCLEOTIDE SEQUENCE</scope>
    <source>
        <strain evidence="11">Nanhai2018</strain>
        <tissue evidence="11">Muscle</tissue>
    </source>
</reference>
<keyword evidence="3 7" id="KW-0728">SH3 domain</keyword>
<dbReference type="FunFam" id="1.25.40.90:FF:000009">
    <property type="entry name" value="Putative signal transducing adapter molecule 1"/>
    <property type="match status" value="1"/>
</dbReference>
<dbReference type="Gene3D" id="1.25.40.90">
    <property type="match status" value="1"/>
</dbReference>
<feature type="domain" description="VHS" evidence="10">
    <location>
        <begin position="17"/>
        <end position="144"/>
    </location>
</feature>
<dbReference type="OrthoDB" id="10068368at2759"/>
<dbReference type="PRINTS" id="PR00452">
    <property type="entry name" value="SH3DOMAIN"/>
</dbReference>
<dbReference type="InterPro" id="IPR050670">
    <property type="entry name" value="STAM"/>
</dbReference>
<evidence type="ECO:0000256" key="3">
    <source>
        <dbReference type="ARBA" id="ARBA00022443"/>
    </source>
</evidence>
<feature type="compositionally biased region" description="Low complexity" evidence="8">
    <location>
        <begin position="548"/>
        <end position="564"/>
    </location>
</feature>
<dbReference type="SUPFAM" id="SSF50044">
    <property type="entry name" value="SH3-domain"/>
    <property type="match status" value="1"/>
</dbReference>
<comment type="caution">
    <text evidence="11">The sequence shown here is derived from an EMBL/GenBank/DDBJ whole genome shotgun (WGS) entry which is preliminary data.</text>
</comment>
<dbReference type="GO" id="GO:0033565">
    <property type="term" value="C:ESCRT-0 complex"/>
    <property type="evidence" value="ECO:0007669"/>
    <property type="project" value="TreeGrafter"/>
</dbReference>
<dbReference type="InterPro" id="IPR008942">
    <property type="entry name" value="ENTH_VHS"/>
</dbReference>
<evidence type="ECO:0000256" key="2">
    <source>
        <dbReference type="ARBA" id="ARBA00009666"/>
    </source>
</evidence>
<evidence type="ECO:0000256" key="4">
    <source>
        <dbReference type="ARBA" id="ARBA00022448"/>
    </source>
</evidence>
<dbReference type="PROSITE" id="PS50179">
    <property type="entry name" value="VHS"/>
    <property type="match status" value="1"/>
</dbReference>
<dbReference type="PROSITE" id="PS50330">
    <property type="entry name" value="UIM"/>
    <property type="match status" value="1"/>
</dbReference>
<evidence type="ECO:0000313" key="11">
    <source>
        <dbReference type="EMBL" id="KAJ8020505.1"/>
    </source>
</evidence>
<dbReference type="EMBL" id="JAIZAY010000022">
    <property type="protein sequence ID" value="KAJ8020505.1"/>
    <property type="molecule type" value="Genomic_DNA"/>
</dbReference>
<dbReference type="GO" id="GO:0043130">
    <property type="term" value="F:ubiquitin binding"/>
    <property type="evidence" value="ECO:0007669"/>
    <property type="project" value="InterPro"/>
</dbReference>
<name>A0A9Q0YFL6_HOLLE</name>
<feature type="compositionally biased region" description="Polar residues" evidence="8">
    <location>
        <begin position="499"/>
        <end position="536"/>
    </location>
</feature>
<keyword evidence="4" id="KW-0813">Transport</keyword>
<sequence>MPLFGSSSPFDQDVEKITNEANTSEDWGRIMDICDKINATPNSAKDALKSIMKRLKSPVPHVAIQTITLLNACVSNCGKSFQLEVSSSEFCTEARNIISKGHPKVAEKLKQHLQEWAEEYKNEPALSLLVQLYNSLKSEGQTFPAGDSKSKSSTSSSSTSSSAKNDPVASMDQESQDIAKAIELSLQEEKSKSSSLYPSVDTAQYATVTSSTAKKEPRKVKALYDFEAVEDNELTFKAGEIISVLDDSDINWWKGENFRGIGLFPSNFVTADLTAETEPEMKAREKKVTFDEEVEVKTIEAPEVVEINGDLMDQCLTGLQNADPTEERPDPQELLVLEESCNRMAPLIDQELEGIDRDVADYSALNRKLLDAFSMYHELMKEAPVYGYSLQTNPMQSMFPNQGMAASGPPMGQYPGPQQLPQQYLPQGAQLGQLPGGVQGGVPVGQYASGGAMPGMNQVPPPQGPGSMDPAAMYSSSTVGTYSMPPGASGPQSAPGGMINTQTPVQYHSTFSDQQAPIPSTTMSSNQQYPAPNQGSPVHPNMYQAGGQPPQMMSSQPPQQQLMM</sequence>
<dbReference type="InterPro" id="IPR036028">
    <property type="entry name" value="SH3-like_dom_sf"/>
</dbReference>
<dbReference type="AlphaFoldDB" id="A0A9Q0YFL6"/>
<accession>A0A9Q0YFL6</accession>